<evidence type="ECO:0000256" key="6">
    <source>
        <dbReference type="ARBA" id="ARBA00022825"/>
    </source>
</evidence>
<dbReference type="InterPro" id="IPR010435">
    <property type="entry name" value="C5a/SBT2-like_Fn3"/>
</dbReference>
<accession>A0A9P6Q291</accession>
<dbReference type="PANTHER" id="PTHR43806">
    <property type="entry name" value="PEPTIDASE S8"/>
    <property type="match status" value="1"/>
</dbReference>
<dbReference type="InterPro" id="IPR023828">
    <property type="entry name" value="Peptidase_S8_Ser-AS"/>
</dbReference>
<dbReference type="AlphaFoldDB" id="A0A9P6Q291"/>
<dbReference type="GO" id="GO:0005615">
    <property type="term" value="C:extracellular space"/>
    <property type="evidence" value="ECO:0007669"/>
    <property type="project" value="TreeGrafter"/>
</dbReference>
<protein>
    <recommendedName>
        <fullName evidence="13">Subtilisin-like protease</fullName>
    </recommendedName>
</protein>
<dbReference type="PROSITE" id="PS00137">
    <property type="entry name" value="SUBTILASE_HIS"/>
    <property type="match status" value="1"/>
</dbReference>
<dbReference type="PANTHER" id="PTHR43806:SF66">
    <property type="entry name" value="SERIN ENDOPEPTIDASE"/>
    <property type="match status" value="1"/>
</dbReference>
<keyword evidence="2" id="KW-0134">Cell wall</keyword>
<evidence type="ECO:0000259" key="8">
    <source>
        <dbReference type="Pfam" id="PF00082"/>
    </source>
</evidence>
<evidence type="ECO:0000256" key="5">
    <source>
        <dbReference type="ARBA" id="ARBA00022801"/>
    </source>
</evidence>
<dbReference type="InterPro" id="IPR000209">
    <property type="entry name" value="Peptidase_S8/S53_dom"/>
</dbReference>
<evidence type="ECO:0008006" key="13">
    <source>
        <dbReference type="Google" id="ProtNLM"/>
    </source>
</evidence>
<dbReference type="Proteomes" id="UP000726737">
    <property type="component" value="Unassembled WGS sequence"/>
</dbReference>
<dbReference type="Gene3D" id="3.40.50.200">
    <property type="entry name" value="Peptidase S8/S53 domain"/>
    <property type="match status" value="1"/>
</dbReference>
<evidence type="ECO:0000256" key="2">
    <source>
        <dbReference type="ARBA" id="ARBA00022512"/>
    </source>
</evidence>
<dbReference type="PROSITE" id="PS00138">
    <property type="entry name" value="SUBTILASE_SER"/>
    <property type="match status" value="1"/>
</dbReference>
<keyword evidence="5" id="KW-0378">Hydrolase</keyword>
<keyword evidence="3" id="KW-0645">Protease</keyword>
<evidence type="ECO:0000256" key="7">
    <source>
        <dbReference type="PROSITE-ProRule" id="PRU01240"/>
    </source>
</evidence>
<dbReference type="Pfam" id="PF00082">
    <property type="entry name" value="Peptidase_S8"/>
    <property type="match status" value="1"/>
</dbReference>
<dbReference type="InterPro" id="IPR050131">
    <property type="entry name" value="Peptidase_S8_subtilisin-like"/>
</dbReference>
<evidence type="ECO:0000256" key="1">
    <source>
        <dbReference type="ARBA" id="ARBA00011073"/>
    </source>
</evidence>
<keyword evidence="12" id="KW-1185">Reference proteome</keyword>
<dbReference type="GO" id="GO:0006508">
    <property type="term" value="P:proteolysis"/>
    <property type="evidence" value="ECO:0007669"/>
    <property type="project" value="UniProtKB-KW"/>
</dbReference>
<dbReference type="SUPFAM" id="SSF52743">
    <property type="entry name" value="Subtilisin-like"/>
    <property type="match status" value="1"/>
</dbReference>
<feature type="domain" description="C5a peptidase/Subtilisin-like protease SBT2-like Fn3-like" evidence="10">
    <location>
        <begin position="513"/>
        <end position="651"/>
    </location>
</feature>
<dbReference type="SUPFAM" id="SSF52025">
    <property type="entry name" value="PA domain"/>
    <property type="match status" value="1"/>
</dbReference>
<evidence type="ECO:0000256" key="3">
    <source>
        <dbReference type="ARBA" id="ARBA00022670"/>
    </source>
</evidence>
<dbReference type="PRINTS" id="PR00723">
    <property type="entry name" value="SUBTILISIN"/>
</dbReference>
<dbReference type="InterPro" id="IPR046450">
    <property type="entry name" value="PA_dom_sf"/>
</dbReference>
<feature type="domain" description="PA" evidence="9">
    <location>
        <begin position="225"/>
        <end position="281"/>
    </location>
</feature>
<dbReference type="InterPro" id="IPR036852">
    <property type="entry name" value="Peptidase_S8/S53_dom_sf"/>
</dbReference>
<keyword evidence="6" id="KW-0720">Serine protease</keyword>
<dbReference type="Pfam" id="PF02225">
    <property type="entry name" value="PA"/>
    <property type="match status" value="1"/>
</dbReference>
<evidence type="ECO:0000259" key="10">
    <source>
        <dbReference type="Pfam" id="PF06280"/>
    </source>
</evidence>
<dbReference type="InterPro" id="IPR015500">
    <property type="entry name" value="Peptidase_S8_subtilisin-rel"/>
</dbReference>
<dbReference type="PROSITE" id="PS51892">
    <property type="entry name" value="SUBTILASE"/>
    <property type="match status" value="1"/>
</dbReference>
<proteinExistence type="inferred from homology"/>
<evidence type="ECO:0000256" key="4">
    <source>
        <dbReference type="ARBA" id="ARBA00022729"/>
    </source>
</evidence>
<evidence type="ECO:0000259" key="9">
    <source>
        <dbReference type="Pfam" id="PF02225"/>
    </source>
</evidence>
<dbReference type="GO" id="GO:0004252">
    <property type="term" value="F:serine-type endopeptidase activity"/>
    <property type="evidence" value="ECO:0007669"/>
    <property type="project" value="InterPro"/>
</dbReference>
<dbReference type="Gene3D" id="3.50.30.30">
    <property type="match status" value="1"/>
</dbReference>
<keyword evidence="2" id="KW-0964">Secreted</keyword>
<dbReference type="InterPro" id="IPR022398">
    <property type="entry name" value="Peptidase_S8_His-AS"/>
</dbReference>
<dbReference type="InterPro" id="IPR003137">
    <property type="entry name" value="PA_domain"/>
</dbReference>
<evidence type="ECO:0000313" key="11">
    <source>
        <dbReference type="EMBL" id="KAG0257752.1"/>
    </source>
</evidence>
<comment type="caution">
    <text evidence="11">The sequence shown here is derived from an EMBL/GenBank/DDBJ whole genome shotgun (WGS) entry which is preliminary data.</text>
</comment>
<reference evidence="11" key="1">
    <citation type="journal article" date="2020" name="Fungal Divers.">
        <title>Resolving the Mortierellaceae phylogeny through synthesis of multi-gene phylogenetics and phylogenomics.</title>
        <authorList>
            <person name="Vandepol N."/>
            <person name="Liber J."/>
            <person name="Desiro A."/>
            <person name="Na H."/>
            <person name="Kennedy M."/>
            <person name="Barry K."/>
            <person name="Grigoriev I.V."/>
            <person name="Miller A.N."/>
            <person name="O'Donnell K."/>
            <person name="Stajich J.E."/>
            <person name="Bonito G."/>
        </authorList>
    </citation>
    <scope>NUCLEOTIDE SEQUENCE</scope>
    <source>
        <strain evidence="11">KOD948</strain>
    </source>
</reference>
<comment type="caution">
    <text evidence="7">Lacks conserved residue(s) required for the propagation of feature annotation.</text>
</comment>
<evidence type="ECO:0000313" key="12">
    <source>
        <dbReference type="Proteomes" id="UP000726737"/>
    </source>
</evidence>
<dbReference type="EMBL" id="JAAAJA010000247">
    <property type="protein sequence ID" value="KAG0257752.1"/>
    <property type="molecule type" value="Genomic_DNA"/>
</dbReference>
<organism evidence="11 12">
    <name type="scientific">Mortierella polycephala</name>
    <dbReference type="NCBI Taxonomy" id="41804"/>
    <lineage>
        <taxon>Eukaryota</taxon>
        <taxon>Fungi</taxon>
        <taxon>Fungi incertae sedis</taxon>
        <taxon>Mucoromycota</taxon>
        <taxon>Mortierellomycotina</taxon>
        <taxon>Mortierellomycetes</taxon>
        <taxon>Mortierellales</taxon>
        <taxon>Mortierellaceae</taxon>
        <taxon>Mortierella</taxon>
    </lineage>
</organism>
<feature type="domain" description="Peptidase S8/S53" evidence="8">
    <location>
        <begin position="40"/>
        <end position="410"/>
    </location>
</feature>
<sequence>MTGATRVHSELGLNGRGIRVGVIGGCFGKGCKVAFGQDFVGNDYNGKNTPVPSKSPMDCAGHGTHVAGIIGALDDVVIGVAPQVTFGAYKVLGCNGSSNDDVILAALERAVVDKMDVINLSIGESNGWPYNPVSRAIGKLKSLGIMVTVSQGNDNIQGLFSSNYVGEGPSVLGVASFINTRVMLPYFTIALAPNHRVLYRKLSISGLDKEFSLVAPMDGSELGVGCDPIQTDLSRKVVLVLRGSCLFATKAKNAFDRGAAGIIFVNNVPGSLELSIDPVKIAYGSLPAAGGQKLFELLKKNTKAGAKITAEVLASFSNTSAPFINPAGGSTSVFSSYGLDNELHIKPDIGAPGENIYSTWPMKDGSYASLSGTSMASPHVAGALALALQHIRTITGSADILTWKQIQRIYAAFKNTAEPAYVYQSHIPLDIVASAITLKPGVDDLNPGNPIMVNGSASVDSVAKQGSGMINIYRALISLGYGLGSKAQNRHEIAGASAATPIDMTLISPPSLELNDTEFATGQPQMITIFNNGPATVQYELSHLPAEVLNSPSIETKEVRGQSEGVYNVTEPTEKDTGSVMFGTAAATIDFSSRVVTVPAGGRRRISVKISPPQDLHPNQHWIYSGYIVVRAASALGLNHGPSREAIHVPYAGVSGKMKSLPIFLRPTKKEIKTNIQTALCQQLGGKANKTDFIYTFDDEDVPVLTFCILNPTRFLIFDLLKDVGGDGDNFEVMGRVASNEFVPRSQTADIVTTVQWSGALDLKESHSSDNIQIINDKGRETIHHEPGMDLIYGMRVKDEDKSHRKASNIGRHGPQLIQRDISAKDASPDSVGNKFSIPDGSYRLRLRGLRILGNIDNPDDYDVWITRTFIVKRTKNIKKIA</sequence>
<dbReference type="Pfam" id="PF06280">
    <property type="entry name" value="fn3_5"/>
    <property type="match status" value="1"/>
</dbReference>
<comment type="similarity">
    <text evidence="1 7">Belongs to the peptidase S8 family.</text>
</comment>
<dbReference type="GO" id="GO:0016020">
    <property type="term" value="C:membrane"/>
    <property type="evidence" value="ECO:0007669"/>
    <property type="project" value="InterPro"/>
</dbReference>
<keyword evidence="4" id="KW-0732">Signal</keyword>
<name>A0A9P6Q291_9FUNG</name>
<gene>
    <name evidence="11" type="ORF">BG011_003778</name>
</gene>
<dbReference type="OrthoDB" id="10256524at2759"/>